<dbReference type="Gene3D" id="4.10.450.10">
    <property type="entry name" value="Glucose Oxidase, domain 2"/>
    <property type="match status" value="1"/>
</dbReference>
<evidence type="ECO:0000256" key="6">
    <source>
        <dbReference type="PIRSR" id="PIRSR000137-1"/>
    </source>
</evidence>
<keyword evidence="12" id="KW-1185">Reference proteome</keyword>
<evidence type="ECO:0000256" key="5">
    <source>
        <dbReference type="ARBA" id="ARBA00023002"/>
    </source>
</evidence>
<accession>A0A316W5L9</accession>
<comment type="cofactor">
    <cofactor evidence="1 7">
        <name>FAD</name>
        <dbReference type="ChEBI" id="CHEBI:57692"/>
    </cofactor>
</comment>
<dbReference type="Proteomes" id="UP000245783">
    <property type="component" value="Unassembled WGS sequence"/>
</dbReference>
<evidence type="ECO:0000256" key="3">
    <source>
        <dbReference type="ARBA" id="ARBA00022630"/>
    </source>
</evidence>
<evidence type="ECO:0000256" key="1">
    <source>
        <dbReference type="ARBA" id="ARBA00001974"/>
    </source>
</evidence>
<dbReference type="PROSITE" id="PS00624">
    <property type="entry name" value="GMC_OXRED_2"/>
    <property type="match status" value="1"/>
</dbReference>
<dbReference type="Pfam" id="PF00732">
    <property type="entry name" value="GMC_oxred_N"/>
    <property type="match status" value="1"/>
</dbReference>
<dbReference type="PANTHER" id="PTHR11552:SF218">
    <property type="entry name" value="GLUCOSE-METHANOL-CHOLINE OXIDOREDUCTASE N-TERMINAL DOMAIN-CONTAINING PROTEIN"/>
    <property type="match status" value="1"/>
</dbReference>
<dbReference type="Pfam" id="PF05199">
    <property type="entry name" value="GMC_oxred_C"/>
    <property type="match status" value="1"/>
</dbReference>
<evidence type="ECO:0000256" key="4">
    <source>
        <dbReference type="ARBA" id="ARBA00022827"/>
    </source>
</evidence>
<gene>
    <name evidence="11" type="ORF">IE81DRAFT_226694</name>
</gene>
<evidence type="ECO:0000256" key="7">
    <source>
        <dbReference type="PIRSR" id="PIRSR000137-2"/>
    </source>
</evidence>
<feature type="active site" description="Proton acceptor" evidence="6">
    <location>
        <position position="621"/>
    </location>
</feature>
<dbReference type="GO" id="GO:0050660">
    <property type="term" value="F:flavin adenine dinucleotide binding"/>
    <property type="evidence" value="ECO:0007669"/>
    <property type="project" value="InterPro"/>
</dbReference>
<dbReference type="InterPro" id="IPR036188">
    <property type="entry name" value="FAD/NAD-bd_sf"/>
</dbReference>
<dbReference type="SUPFAM" id="SSF51905">
    <property type="entry name" value="FAD/NAD(P)-binding domain"/>
    <property type="match status" value="1"/>
</dbReference>
<evidence type="ECO:0000313" key="11">
    <source>
        <dbReference type="EMBL" id="PWN45042.1"/>
    </source>
</evidence>
<dbReference type="GeneID" id="37032967"/>
<organism evidence="11 12">
    <name type="scientific">Ceraceosorus guamensis</name>
    <dbReference type="NCBI Taxonomy" id="1522189"/>
    <lineage>
        <taxon>Eukaryota</taxon>
        <taxon>Fungi</taxon>
        <taxon>Dikarya</taxon>
        <taxon>Basidiomycota</taxon>
        <taxon>Ustilaginomycotina</taxon>
        <taxon>Exobasidiomycetes</taxon>
        <taxon>Ceraceosorales</taxon>
        <taxon>Ceraceosoraceae</taxon>
        <taxon>Ceraceosorus</taxon>
    </lineage>
</organism>
<evidence type="ECO:0000313" key="12">
    <source>
        <dbReference type="Proteomes" id="UP000245783"/>
    </source>
</evidence>
<sequence length="709" mass="74255">MHFTAPIKTAAVAAVGLAAAGSSVLAATIQDRAQFDSAYSHHANMMRRSVTGNGNDLEGQSYDYIIVGGGLAGLTVASRLSEVSNVTVAVIEAGGDVYGADQNKFLVPTGNLYDSAVKTQYDWQWQTSSQAGANGRNLDWPRGKVLGGSSAINGLYLVRSNKAEHDSLASLISAPDIWGWDNIFRAMKKSETFVPPTGRVRNVLPDLRYNEASHGSSGPIHHSWPGAAFPTTNDFLQSMANTGTPISDDAYGGSSSGAFVATSAINPQDNWHRSFARNGYLDPAQNRPNLHVLTGHQVTRVLLDSSDPANIRATGVQYAASRGADVKTVNANREVIVSGGSVNTPQILQLSGIGNQQHLASIGVDTVIDLPGVGENLNDHVVTSVAWAPQGNVEMPAQAVTGNAVADSYVNAATGYTTMNTLLGNYTAELVQQARAQMAQADAASDARDEVKRAWNVTREAQLQAVFSEGSAIGAIELLWAYVFGSMQVQVALQHPMSRGYVRATSNDPFTAPEINPNVFGVNFDLALMREGLKLARRVGNAQPLSNSLGNENSPGTNVQADNDFETYARNSVGTEYHPSSTSSMLPREDGGVVDANLMVYGTSNLRVVDASILSSPLSCHLMAPLYGAAEVAAEIIVAHAQGRGYTGSAPPRSDNDSAGQTDGAPGATGGPGSNNGNGSGSGNGTSALARPTTYLGALLAVIIASLLL</sequence>
<evidence type="ECO:0000256" key="9">
    <source>
        <dbReference type="SAM" id="SignalP"/>
    </source>
</evidence>
<keyword evidence="5" id="KW-0560">Oxidoreductase</keyword>
<evidence type="ECO:0000256" key="2">
    <source>
        <dbReference type="ARBA" id="ARBA00010790"/>
    </source>
</evidence>
<feature type="signal peptide" evidence="9">
    <location>
        <begin position="1"/>
        <end position="26"/>
    </location>
</feature>
<keyword evidence="3" id="KW-0285">Flavoprotein</keyword>
<dbReference type="Gene3D" id="3.50.50.60">
    <property type="entry name" value="FAD/NAD(P)-binding domain"/>
    <property type="match status" value="1"/>
</dbReference>
<dbReference type="PIRSF" id="PIRSF000137">
    <property type="entry name" value="Alcohol_oxidase"/>
    <property type="match status" value="1"/>
</dbReference>
<protein>
    <submittedName>
        <fullName evidence="11">Alcohol oxidase</fullName>
    </submittedName>
</protein>
<feature type="compositionally biased region" description="Gly residues" evidence="8">
    <location>
        <begin position="667"/>
        <end position="684"/>
    </location>
</feature>
<dbReference type="Gene3D" id="3.30.560.10">
    <property type="entry name" value="Glucose Oxidase, domain 3"/>
    <property type="match status" value="1"/>
</dbReference>
<dbReference type="InterPro" id="IPR000172">
    <property type="entry name" value="GMC_OxRdtase_N"/>
</dbReference>
<keyword evidence="9" id="KW-0732">Signal</keyword>
<feature type="domain" description="Glucose-methanol-choline oxidoreductase N-terminal" evidence="10">
    <location>
        <begin position="340"/>
        <end position="354"/>
    </location>
</feature>
<name>A0A316W5L9_9BASI</name>
<dbReference type="PANTHER" id="PTHR11552">
    <property type="entry name" value="GLUCOSE-METHANOL-CHOLINE GMC OXIDOREDUCTASE"/>
    <property type="match status" value="1"/>
</dbReference>
<dbReference type="InterPro" id="IPR027424">
    <property type="entry name" value="Glucose_Oxidase_domain_2"/>
</dbReference>
<feature type="active site" description="Proton donor" evidence="6">
    <location>
        <position position="578"/>
    </location>
</feature>
<dbReference type="EMBL" id="KZ819357">
    <property type="protein sequence ID" value="PWN45042.1"/>
    <property type="molecule type" value="Genomic_DNA"/>
</dbReference>
<keyword evidence="4 7" id="KW-0274">FAD</keyword>
<evidence type="ECO:0000259" key="10">
    <source>
        <dbReference type="PROSITE" id="PS00624"/>
    </source>
</evidence>
<evidence type="ECO:0000256" key="8">
    <source>
        <dbReference type="SAM" id="MobiDB-lite"/>
    </source>
</evidence>
<dbReference type="InterPro" id="IPR012132">
    <property type="entry name" value="GMC_OxRdtase"/>
</dbReference>
<feature type="chain" id="PRO_5016444432" evidence="9">
    <location>
        <begin position="27"/>
        <end position="709"/>
    </location>
</feature>
<comment type="similarity">
    <text evidence="2">Belongs to the GMC oxidoreductase family.</text>
</comment>
<dbReference type="AlphaFoldDB" id="A0A316W5L9"/>
<feature type="region of interest" description="Disordered" evidence="8">
    <location>
        <begin position="645"/>
        <end position="685"/>
    </location>
</feature>
<dbReference type="GO" id="GO:0016614">
    <property type="term" value="F:oxidoreductase activity, acting on CH-OH group of donors"/>
    <property type="evidence" value="ECO:0007669"/>
    <property type="project" value="InterPro"/>
</dbReference>
<dbReference type="STRING" id="1522189.A0A316W5L9"/>
<dbReference type="InParanoid" id="A0A316W5L9"/>
<dbReference type="OrthoDB" id="269227at2759"/>
<feature type="binding site" evidence="7">
    <location>
        <position position="145"/>
    </location>
    <ligand>
        <name>FAD</name>
        <dbReference type="ChEBI" id="CHEBI:57692"/>
    </ligand>
</feature>
<dbReference type="RefSeq" id="XP_025372202.1">
    <property type="nucleotide sequence ID" value="XM_025511097.1"/>
</dbReference>
<proteinExistence type="inferred from homology"/>
<dbReference type="SUPFAM" id="SSF54373">
    <property type="entry name" value="FAD-linked reductases, C-terminal domain"/>
    <property type="match status" value="1"/>
</dbReference>
<feature type="binding site" evidence="7">
    <location>
        <position position="298"/>
    </location>
    <ligand>
        <name>FAD</name>
        <dbReference type="ChEBI" id="CHEBI:57692"/>
    </ligand>
</feature>
<dbReference type="InterPro" id="IPR007867">
    <property type="entry name" value="GMC_OxRtase_C"/>
</dbReference>
<reference evidence="11 12" key="1">
    <citation type="journal article" date="2018" name="Mol. Biol. Evol.">
        <title>Broad Genomic Sampling Reveals a Smut Pathogenic Ancestry of the Fungal Clade Ustilaginomycotina.</title>
        <authorList>
            <person name="Kijpornyongpan T."/>
            <person name="Mondo S.J."/>
            <person name="Barry K."/>
            <person name="Sandor L."/>
            <person name="Lee J."/>
            <person name="Lipzen A."/>
            <person name="Pangilinan J."/>
            <person name="LaButti K."/>
            <person name="Hainaut M."/>
            <person name="Henrissat B."/>
            <person name="Grigoriev I.V."/>
            <person name="Spatafora J.W."/>
            <person name="Aime M.C."/>
        </authorList>
    </citation>
    <scope>NUCLEOTIDE SEQUENCE [LARGE SCALE GENOMIC DNA]</scope>
    <source>
        <strain evidence="11 12">MCA 4658</strain>
    </source>
</reference>